<reference evidence="2 3" key="1">
    <citation type="submission" date="2018-09" db="EMBL/GenBank/DDBJ databases">
        <title>Whole genome based analysis of evolution and adaptive divergence in Indian and Brazilian strains of Azospirillum brasilense.</title>
        <authorList>
            <person name="Singh C."/>
            <person name="Tripathi A.K."/>
        </authorList>
    </citation>
    <scope>NUCLEOTIDE SEQUENCE [LARGE SCALE GENOMIC DNA]</scope>
    <source>
        <strain evidence="2 3">MTCC4036</strain>
        <plasmid evidence="2 3">p8</plasmid>
    </source>
</reference>
<proteinExistence type="predicted"/>
<geneLocation type="plasmid" evidence="2 3">
    <name>p8</name>
</geneLocation>
<keyword evidence="2" id="KW-0614">Plasmid</keyword>
<name>A0A4D8QAZ9_AZOBR</name>
<dbReference type="AlphaFoldDB" id="A0A4D8QAZ9"/>
<protein>
    <submittedName>
        <fullName evidence="2">Uncharacterized protein</fullName>
    </submittedName>
</protein>
<evidence type="ECO:0000313" key="2">
    <source>
        <dbReference type="EMBL" id="QCO07565.1"/>
    </source>
</evidence>
<dbReference type="Proteomes" id="UP000298596">
    <property type="component" value="Plasmid p8"/>
</dbReference>
<evidence type="ECO:0000313" key="1">
    <source>
        <dbReference type="EMBL" id="QCO07512.1"/>
    </source>
</evidence>
<accession>A0A4D8QAZ9</accession>
<dbReference type="EMBL" id="CP032338">
    <property type="protein sequence ID" value="QCO07512.1"/>
    <property type="molecule type" value="Genomic_DNA"/>
</dbReference>
<dbReference type="EMBL" id="CP032338">
    <property type="protein sequence ID" value="QCO07565.1"/>
    <property type="molecule type" value="Genomic_DNA"/>
</dbReference>
<gene>
    <name evidence="1" type="ORF">D3867_37140</name>
    <name evidence="2" type="ORF">D3867_37410</name>
</gene>
<organism evidence="2 3">
    <name type="scientific">Azospirillum brasilense</name>
    <dbReference type="NCBI Taxonomy" id="192"/>
    <lineage>
        <taxon>Bacteria</taxon>
        <taxon>Pseudomonadati</taxon>
        <taxon>Pseudomonadota</taxon>
        <taxon>Alphaproteobacteria</taxon>
        <taxon>Rhodospirillales</taxon>
        <taxon>Azospirillaceae</taxon>
        <taxon>Azospirillum</taxon>
    </lineage>
</organism>
<sequence>MTNDATDPSAFSLADLNTTINHEPRILDLTLAKGLGFKRPADIRPLIERHLSALERLGEVFRTVRKTSPRGGRPTAEHWLTKKQAVYIATKANTDRATDIAIAVVEVFDAATASGAPGLSAIEADVVGHMRRMTPAQRTHLHVLAAAADLKSSGSPSAPGAAALPPPAAEPFFCTGCAARQQWTENQAIRDAAAARPPHQATYADIRYFPLTSGPITRTELDILAAHRLAVKSAMVEHGTGVVQAVSNVLGTLIGQQIVEEFRRNPPKGGGK</sequence>
<evidence type="ECO:0000313" key="3">
    <source>
        <dbReference type="Proteomes" id="UP000298596"/>
    </source>
</evidence>